<reference evidence="2 3" key="1">
    <citation type="submission" date="2013-08" db="EMBL/GenBank/DDBJ databases">
        <title>Genome sequencing of Lysobacter.</title>
        <authorList>
            <person name="Zhang S."/>
            <person name="Wang G."/>
        </authorList>
    </citation>
    <scope>NUCLEOTIDE SEQUENCE [LARGE SCALE GENOMIC DNA]</scope>
    <source>
        <strain evidence="2 3">GH1-9</strain>
    </source>
</reference>
<organism evidence="2 3">
    <name type="scientific">Lysobacter daejeonensis GH1-9</name>
    <dbReference type="NCBI Taxonomy" id="1385517"/>
    <lineage>
        <taxon>Bacteria</taxon>
        <taxon>Pseudomonadati</taxon>
        <taxon>Pseudomonadota</taxon>
        <taxon>Gammaproteobacteria</taxon>
        <taxon>Lysobacterales</taxon>
        <taxon>Lysobacteraceae</taxon>
        <taxon>Aerolutibacter</taxon>
    </lineage>
</organism>
<protein>
    <submittedName>
        <fullName evidence="2">Uncharacterized protein</fullName>
    </submittedName>
</protein>
<gene>
    <name evidence="2" type="ORF">N800_08885</name>
</gene>
<feature type="chain" id="PRO_5001962616" evidence="1">
    <location>
        <begin position="26"/>
        <end position="155"/>
    </location>
</feature>
<proteinExistence type="predicted"/>
<evidence type="ECO:0000313" key="3">
    <source>
        <dbReference type="Proteomes" id="UP000029998"/>
    </source>
</evidence>
<sequence>MRASLGLTALLLLSLASLNPGPVHAGVYGDDLAKCLVERTSDGDKVLLAQWIFTVISVHPSAASLGEVSDADRAKVAKQAGKVFETLLTDSCKEQTVKAVKYEGADTLGSSFKVLGEIAMTTLLADQNVAAESQNFIKYVDEAKIKAALSGTSGD</sequence>
<dbReference type="eggNOG" id="ENOG50333BE">
    <property type="taxonomic scope" value="Bacteria"/>
</dbReference>
<keyword evidence="1" id="KW-0732">Signal</keyword>
<accession>A0A0A0F169</accession>
<dbReference type="EMBL" id="AVPU01000001">
    <property type="protein sequence ID" value="KGM56300.1"/>
    <property type="molecule type" value="Genomic_DNA"/>
</dbReference>
<dbReference type="Proteomes" id="UP000029998">
    <property type="component" value="Unassembled WGS sequence"/>
</dbReference>
<dbReference type="AlphaFoldDB" id="A0A0A0F169"/>
<evidence type="ECO:0000256" key="1">
    <source>
        <dbReference type="SAM" id="SignalP"/>
    </source>
</evidence>
<feature type="signal peptide" evidence="1">
    <location>
        <begin position="1"/>
        <end position="25"/>
    </location>
</feature>
<evidence type="ECO:0000313" key="2">
    <source>
        <dbReference type="EMBL" id="KGM56300.1"/>
    </source>
</evidence>
<name>A0A0A0F169_9GAMM</name>
<dbReference type="RefSeq" id="WP_036133599.1">
    <property type="nucleotide sequence ID" value="NZ_AVPU01000001.1"/>
</dbReference>
<dbReference type="OrthoDB" id="5508986at2"/>
<keyword evidence="3" id="KW-1185">Reference proteome</keyword>
<comment type="caution">
    <text evidence="2">The sequence shown here is derived from an EMBL/GenBank/DDBJ whole genome shotgun (WGS) entry which is preliminary data.</text>
</comment>
<dbReference type="STRING" id="1385517.N800_08885"/>